<dbReference type="InterPro" id="IPR000683">
    <property type="entry name" value="Gfo/Idh/MocA-like_OxRdtase_N"/>
</dbReference>
<feature type="chain" id="PRO_5021850136" evidence="1">
    <location>
        <begin position="27"/>
        <end position="353"/>
    </location>
</feature>
<dbReference type="EMBL" id="CP036281">
    <property type="protein sequence ID" value="QDU79876.1"/>
    <property type="molecule type" value="Genomic_DNA"/>
</dbReference>
<keyword evidence="1" id="KW-0732">Signal</keyword>
<dbReference type="GO" id="GO:0000166">
    <property type="term" value="F:nucleotide binding"/>
    <property type="evidence" value="ECO:0007669"/>
    <property type="project" value="InterPro"/>
</dbReference>
<dbReference type="AlphaFoldDB" id="A0A518CKY5"/>
<feature type="domain" description="Gfo/Idh/MocA-like oxidoreductase N-terminal" evidence="2">
    <location>
        <begin position="30"/>
        <end position="160"/>
    </location>
</feature>
<reference evidence="3 4" key="1">
    <citation type="submission" date="2019-02" db="EMBL/GenBank/DDBJ databases">
        <title>Deep-cultivation of Planctomycetes and their phenomic and genomic characterization uncovers novel biology.</title>
        <authorList>
            <person name="Wiegand S."/>
            <person name="Jogler M."/>
            <person name="Boedeker C."/>
            <person name="Pinto D."/>
            <person name="Vollmers J."/>
            <person name="Rivas-Marin E."/>
            <person name="Kohn T."/>
            <person name="Peeters S.H."/>
            <person name="Heuer A."/>
            <person name="Rast P."/>
            <person name="Oberbeckmann S."/>
            <person name="Bunk B."/>
            <person name="Jeske O."/>
            <person name="Meyerdierks A."/>
            <person name="Storesund J.E."/>
            <person name="Kallscheuer N."/>
            <person name="Luecker S."/>
            <person name="Lage O.M."/>
            <person name="Pohl T."/>
            <person name="Merkel B.J."/>
            <person name="Hornburger P."/>
            <person name="Mueller R.-W."/>
            <person name="Bruemmer F."/>
            <person name="Labrenz M."/>
            <person name="Spormann A.M."/>
            <person name="Op den Camp H."/>
            <person name="Overmann J."/>
            <person name="Amann R."/>
            <person name="Jetten M.S.M."/>
            <person name="Mascher T."/>
            <person name="Medema M.H."/>
            <person name="Devos D.P."/>
            <person name="Kaster A.-K."/>
            <person name="Ovreas L."/>
            <person name="Rohde M."/>
            <person name="Galperin M.Y."/>
            <person name="Jogler C."/>
        </authorList>
    </citation>
    <scope>NUCLEOTIDE SEQUENCE [LARGE SCALE GENOMIC DNA]</scope>
    <source>
        <strain evidence="3 4">Pla110</strain>
    </source>
</reference>
<dbReference type="Gene3D" id="3.30.360.10">
    <property type="entry name" value="Dihydrodipicolinate Reductase, domain 2"/>
    <property type="match status" value="1"/>
</dbReference>
<accession>A0A518CKY5</accession>
<sequence precursor="true">MNKPTHLKVVLTAIILMFAVHQSAYSDDPVRVGIIGFDNYQSLAFTKLWHKPPQDNAELGGLKVVAAWRGGSPDIEETLVDIDRWEPSLKKNDVEIVDSIDEVLQQCDVVMIMTIDGRTHLKLAEQALKAHKPTYIGRPMAASFEDVIAIFDLSEKYNTPVFSCSQHRYSPGFIGMRNHPEVGEVIGCNVYGGCPTEEHHPDLFWHSIHSIEALYTIMGPGAVSVTRARTDDAELVTGVWKDGRIGSYRGIRRGALKYSATVFGDKGVAPAGIYGYAAPVNGVVPKGRYMGYEGLATEIAKFYRTGESPIEPDETIELFGFMEAAHESHRQGGVPVSIDEVIANARQKLDSQK</sequence>
<name>A0A518CKY5_9PLAN</name>
<dbReference type="PANTHER" id="PTHR43818">
    <property type="entry name" value="BCDNA.GH03377"/>
    <property type="match status" value="1"/>
</dbReference>
<dbReference type="InterPro" id="IPR050463">
    <property type="entry name" value="Gfo/Idh/MocA_oxidrdct_glycsds"/>
</dbReference>
<feature type="signal peptide" evidence="1">
    <location>
        <begin position="1"/>
        <end position="26"/>
    </location>
</feature>
<dbReference type="InterPro" id="IPR036291">
    <property type="entry name" value="NAD(P)-bd_dom_sf"/>
</dbReference>
<gene>
    <name evidence="3" type="ORF">Pla110_15960</name>
</gene>
<protein>
    <submittedName>
        <fullName evidence="3">Oxidoreductase family, NAD-binding Rossmann fold</fullName>
    </submittedName>
</protein>
<keyword evidence="4" id="KW-1185">Reference proteome</keyword>
<evidence type="ECO:0000256" key="1">
    <source>
        <dbReference type="SAM" id="SignalP"/>
    </source>
</evidence>
<evidence type="ECO:0000259" key="2">
    <source>
        <dbReference type="Pfam" id="PF01408"/>
    </source>
</evidence>
<dbReference type="PANTHER" id="PTHR43818:SF9">
    <property type="entry name" value="HYPOTHETICAL OXIDOREDUCTASE"/>
    <property type="match status" value="1"/>
</dbReference>
<dbReference type="Pfam" id="PF01408">
    <property type="entry name" value="GFO_IDH_MocA"/>
    <property type="match status" value="1"/>
</dbReference>
<evidence type="ECO:0000313" key="4">
    <source>
        <dbReference type="Proteomes" id="UP000317178"/>
    </source>
</evidence>
<evidence type="ECO:0000313" key="3">
    <source>
        <dbReference type="EMBL" id="QDU79876.1"/>
    </source>
</evidence>
<organism evidence="3 4">
    <name type="scientific">Polystyrenella longa</name>
    <dbReference type="NCBI Taxonomy" id="2528007"/>
    <lineage>
        <taxon>Bacteria</taxon>
        <taxon>Pseudomonadati</taxon>
        <taxon>Planctomycetota</taxon>
        <taxon>Planctomycetia</taxon>
        <taxon>Planctomycetales</taxon>
        <taxon>Planctomycetaceae</taxon>
        <taxon>Polystyrenella</taxon>
    </lineage>
</organism>
<dbReference type="Proteomes" id="UP000317178">
    <property type="component" value="Chromosome"/>
</dbReference>
<dbReference type="Gene3D" id="3.40.50.720">
    <property type="entry name" value="NAD(P)-binding Rossmann-like Domain"/>
    <property type="match status" value="1"/>
</dbReference>
<dbReference type="SUPFAM" id="SSF51735">
    <property type="entry name" value="NAD(P)-binding Rossmann-fold domains"/>
    <property type="match status" value="1"/>
</dbReference>
<dbReference type="KEGG" id="plon:Pla110_15960"/>
<proteinExistence type="predicted"/>